<proteinExistence type="predicted"/>
<protein>
    <submittedName>
        <fullName evidence="1">Uncharacterized protein</fullName>
    </submittedName>
</protein>
<evidence type="ECO:0000313" key="2">
    <source>
        <dbReference type="Proteomes" id="UP000324800"/>
    </source>
</evidence>
<feature type="non-terminal residue" evidence="1">
    <location>
        <position position="1"/>
    </location>
</feature>
<comment type="caution">
    <text evidence="1">The sequence shown here is derived from an EMBL/GenBank/DDBJ whole genome shotgun (WGS) entry which is preliminary data.</text>
</comment>
<sequence length="82" mass="9205">DAISVGKIDFGPLKQIFYGEFDAKRNIFNYQFIQKNANHVQLIESIYIANFNVAFIVIPQAGNPYSPYAQSPVTFKTSSSPD</sequence>
<name>A0A5J4VTQ4_9EUKA</name>
<organism evidence="1 2">
    <name type="scientific">Streblomastix strix</name>
    <dbReference type="NCBI Taxonomy" id="222440"/>
    <lineage>
        <taxon>Eukaryota</taxon>
        <taxon>Metamonada</taxon>
        <taxon>Preaxostyla</taxon>
        <taxon>Oxymonadida</taxon>
        <taxon>Streblomastigidae</taxon>
        <taxon>Streblomastix</taxon>
    </lineage>
</organism>
<dbReference type="Proteomes" id="UP000324800">
    <property type="component" value="Unassembled WGS sequence"/>
</dbReference>
<evidence type="ECO:0000313" key="1">
    <source>
        <dbReference type="EMBL" id="KAA6385790.1"/>
    </source>
</evidence>
<dbReference type="EMBL" id="SNRW01005104">
    <property type="protein sequence ID" value="KAA6385790.1"/>
    <property type="molecule type" value="Genomic_DNA"/>
</dbReference>
<gene>
    <name evidence="1" type="ORF">EZS28_018682</name>
</gene>
<dbReference type="AlphaFoldDB" id="A0A5J4VTQ4"/>
<reference evidence="1 2" key="1">
    <citation type="submission" date="2019-03" db="EMBL/GenBank/DDBJ databases">
        <title>Single cell metagenomics reveals metabolic interactions within the superorganism composed of flagellate Streblomastix strix and complex community of Bacteroidetes bacteria on its surface.</title>
        <authorList>
            <person name="Treitli S.C."/>
            <person name="Kolisko M."/>
            <person name="Husnik F."/>
            <person name="Keeling P."/>
            <person name="Hampl V."/>
        </authorList>
    </citation>
    <scope>NUCLEOTIDE SEQUENCE [LARGE SCALE GENOMIC DNA]</scope>
    <source>
        <strain evidence="1">ST1C</strain>
    </source>
</reference>
<accession>A0A5J4VTQ4</accession>